<dbReference type="PATRIC" id="fig|1276920.7.peg.42"/>
<evidence type="ECO:0008006" key="3">
    <source>
        <dbReference type="Google" id="ProtNLM"/>
    </source>
</evidence>
<dbReference type="Proteomes" id="UP000012015">
    <property type="component" value="Unassembled WGS sequence"/>
</dbReference>
<sequence>MGGVTQWIKTWTQDDWLKDVLEWVDMACEAYSIERISTPQPAVSSIRATHLRINTDSGLLFFKAVAPGQLFEPPLTAVAAELVPDRLVMPLAIDPERGWMLCPDYGATLETLATTPELWARALGALGELQRELLDAEEVLFDAGLQILDPLWIPDEFNNALLLHASLPADHPLGIPARDADHAFSAFKDIEEACAQLSAGPIPLSLEHGSFDRRRVFAPVDATSAPRILNLGDAHWAHPFASLARPIERMRIDFRCSPEDPRIMEAIAAYLASWEEYGSPDELYPLVAPALRISPLHTHETWLQLLADADEASLRRWAPMVLEPLASLANA</sequence>
<keyword evidence="2" id="KW-1185">Reference proteome</keyword>
<evidence type="ECO:0000313" key="1">
    <source>
        <dbReference type="EMBL" id="EMR00038.1"/>
    </source>
</evidence>
<protein>
    <recommendedName>
        <fullName evidence="3">Phosphotransferase enzyme family protein</fullName>
    </recommendedName>
</protein>
<proteinExistence type="predicted"/>
<dbReference type="EMBL" id="AOCK01000001">
    <property type="protein sequence ID" value="EMR00038.1"/>
    <property type="molecule type" value="Genomic_DNA"/>
</dbReference>
<gene>
    <name evidence="1" type="ORF">ADIAG_00042</name>
</gene>
<reference evidence="1 2" key="1">
    <citation type="journal article" date="2013" name="Genome Announc.">
        <title>Draft Genome Sequence of Arthrobacter gangotriensis Strain Lz1yT, Isolated from a Penguin Rookery Soil Sample Collected in Antarctica, near the Indian Station Dakshin Gangotri.</title>
        <authorList>
            <person name="Shivaji S."/>
            <person name="Ara S."/>
            <person name="Bandi S."/>
            <person name="Singh A."/>
            <person name="Kumar Pinnaka A."/>
        </authorList>
    </citation>
    <scope>NUCLEOTIDE SEQUENCE [LARGE SCALE GENOMIC DNA]</scope>
    <source>
        <strain evidence="1 2">Lz1y</strain>
    </source>
</reference>
<dbReference type="SUPFAM" id="SSF56112">
    <property type="entry name" value="Protein kinase-like (PK-like)"/>
    <property type="match status" value="1"/>
</dbReference>
<organism evidence="1 2">
    <name type="scientific">Paeniglutamicibacter gangotriensis Lz1y</name>
    <dbReference type="NCBI Taxonomy" id="1276920"/>
    <lineage>
        <taxon>Bacteria</taxon>
        <taxon>Bacillati</taxon>
        <taxon>Actinomycetota</taxon>
        <taxon>Actinomycetes</taxon>
        <taxon>Micrococcales</taxon>
        <taxon>Micrococcaceae</taxon>
        <taxon>Paeniglutamicibacter</taxon>
    </lineage>
</organism>
<evidence type="ECO:0000313" key="2">
    <source>
        <dbReference type="Proteomes" id="UP000012015"/>
    </source>
</evidence>
<comment type="caution">
    <text evidence="1">The sequence shown here is derived from an EMBL/GenBank/DDBJ whole genome shotgun (WGS) entry which is preliminary data.</text>
</comment>
<name>M7MUC0_9MICC</name>
<dbReference type="AlphaFoldDB" id="M7MUC0"/>
<dbReference type="eggNOG" id="COG3178">
    <property type="taxonomic scope" value="Bacteria"/>
</dbReference>
<dbReference type="STRING" id="1276920.ADIAG_00042"/>
<dbReference type="InterPro" id="IPR011009">
    <property type="entry name" value="Kinase-like_dom_sf"/>
</dbReference>
<accession>M7MUC0</accession>